<comment type="subcellular location">
    <subcellularLocation>
        <location evidence="1">Cell membrane</location>
        <topology evidence="1">Multi-pass membrane protein</topology>
    </subcellularLocation>
</comment>
<feature type="transmembrane region" description="Helical" evidence="8">
    <location>
        <begin position="6"/>
        <end position="26"/>
    </location>
</feature>
<organism evidence="10">
    <name type="scientific">Kitasatospora sp. CMC57</name>
    <dbReference type="NCBI Taxonomy" id="3231513"/>
    <lineage>
        <taxon>Bacteria</taxon>
        <taxon>Bacillati</taxon>
        <taxon>Actinomycetota</taxon>
        <taxon>Actinomycetes</taxon>
        <taxon>Kitasatosporales</taxon>
        <taxon>Streptomycetaceae</taxon>
        <taxon>Kitasatospora</taxon>
    </lineage>
</organism>
<gene>
    <name evidence="10" type="ORF">KCMC57_11880</name>
</gene>
<keyword evidence="5 8" id="KW-0812">Transmembrane</keyword>
<evidence type="ECO:0000256" key="6">
    <source>
        <dbReference type="ARBA" id="ARBA00022989"/>
    </source>
</evidence>
<evidence type="ECO:0000256" key="2">
    <source>
        <dbReference type="ARBA" id="ARBA00009854"/>
    </source>
</evidence>
<feature type="transmembrane region" description="Helical" evidence="8">
    <location>
        <begin position="38"/>
        <end position="63"/>
    </location>
</feature>
<dbReference type="InterPro" id="IPR050144">
    <property type="entry name" value="AAE_transporter"/>
</dbReference>
<evidence type="ECO:0000256" key="1">
    <source>
        <dbReference type="ARBA" id="ARBA00004651"/>
    </source>
</evidence>
<evidence type="ECO:0000313" key="10">
    <source>
        <dbReference type="EMBL" id="BFP44820.1"/>
    </source>
</evidence>
<evidence type="ECO:0000256" key="5">
    <source>
        <dbReference type="ARBA" id="ARBA00022692"/>
    </source>
</evidence>
<keyword evidence="4" id="KW-1003">Cell membrane</keyword>
<sequence>MPPGAQWFMDTFGLCAFVGIVGINAGPTFSSGLSQAGWGLLVCGAVASVVPLVAGLLVGHFVLGIRTPIPMGVVAGAQTTTAAIGAINEESKSQIPTLGYTIPYAAGNVLLTIWGAVIVALLG</sequence>
<protein>
    <recommendedName>
        <fullName evidence="9">YidE/YbjL duplication domain-containing protein</fullName>
    </recommendedName>
</protein>
<feature type="transmembrane region" description="Helical" evidence="8">
    <location>
        <begin position="102"/>
        <end position="122"/>
    </location>
</feature>
<dbReference type="EMBL" id="AP035881">
    <property type="protein sequence ID" value="BFP44820.1"/>
    <property type="molecule type" value="Genomic_DNA"/>
</dbReference>
<dbReference type="Pfam" id="PF06826">
    <property type="entry name" value="Asp-Al_Ex"/>
    <property type="match status" value="1"/>
</dbReference>
<evidence type="ECO:0000256" key="7">
    <source>
        <dbReference type="ARBA" id="ARBA00023136"/>
    </source>
</evidence>
<keyword evidence="3" id="KW-0813">Transport</keyword>
<evidence type="ECO:0000256" key="3">
    <source>
        <dbReference type="ARBA" id="ARBA00022448"/>
    </source>
</evidence>
<dbReference type="NCBIfam" id="TIGR01625">
    <property type="entry name" value="YidE_YbjL_dupl"/>
    <property type="match status" value="1"/>
</dbReference>
<feature type="domain" description="YidE/YbjL duplication" evidence="9">
    <location>
        <begin position="1"/>
        <end position="119"/>
    </location>
</feature>
<dbReference type="GO" id="GO:0005886">
    <property type="term" value="C:plasma membrane"/>
    <property type="evidence" value="ECO:0007669"/>
    <property type="project" value="UniProtKB-SubCell"/>
</dbReference>
<evidence type="ECO:0000256" key="8">
    <source>
        <dbReference type="SAM" id="Phobius"/>
    </source>
</evidence>
<dbReference type="InterPro" id="IPR006512">
    <property type="entry name" value="YidE_YbjL"/>
</dbReference>
<dbReference type="AlphaFoldDB" id="A0AB33JWA6"/>
<evidence type="ECO:0000256" key="4">
    <source>
        <dbReference type="ARBA" id="ARBA00022475"/>
    </source>
</evidence>
<dbReference type="PANTHER" id="PTHR30445">
    <property type="entry name" value="K(+)_H(+) ANTIPORTER SUBUNIT KHTT"/>
    <property type="match status" value="1"/>
</dbReference>
<evidence type="ECO:0000259" key="9">
    <source>
        <dbReference type="Pfam" id="PF06826"/>
    </source>
</evidence>
<keyword evidence="7 8" id="KW-0472">Membrane</keyword>
<keyword evidence="6 8" id="KW-1133">Transmembrane helix</keyword>
<reference evidence="10" key="1">
    <citation type="submission" date="2024-07" db="EMBL/GenBank/DDBJ databases">
        <title>Complete genome sequences of cellulolytic bacteria, Kitasatospora sp. CMC57 and Streptomyces sp. CMC78, isolated from Japanese agricultural soil.</title>
        <authorList>
            <person name="Hashimoto T."/>
            <person name="Ito M."/>
            <person name="Iwamoto M."/>
            <person name="Fukahori D."/>
            <person name="Shoda T."/>
            <person name="Sakoda M."/>
            <person name="Morohoshi T."/>
            <person name="Mitsuboshi M."/>
            <person name="Nishizawa T."/>
        </authorList>
    </citation>
    <scope>NUCLEOTIDE SEQUENCE</scope>
    <source>
        <strain evidence="10">CMC57</strain>
    </source>
</reference>
<proteinExistence type="inferred from homology"/>
<comment type="similarity">
    <text evidence="2">Belongs to the AAE transporter (TC 2.A.81) family.</text>
</comment>
<dbReference type="PANTHER" id="PTHR30445:SF9">
    <property type="match status" value="1"/>
</dbReference>
<name>A0AB33JWA6_9ACTN</name>
<accession>A0AB33JWA6</accession>